<evidence type="ECO:0000259" key="11">
    <source>
        <dbReference type="PROSITE" id="PS52035"/>
    </source>
</evidence>
<evidence type="ECO:0000256" key="9">
    <source>
        <dbReference type="ARBA" id="ARBA00023049"/>
    </source>
</evidence>
<feature type="active site" description="Proton donor/acceptor" evidence="10">
    <location>
        <position position="235"/>
    </location>
</feature>
<evidence type="ECO:0000313" key="12">
    <source>
        <dbReference type="Proteomes" id="UP000192223"/>
    </source>
</evidence>
<dbReference type="GO" id="GO:0005615">
    <property type="term" value="C:extracellular space"/>
    <property type="evidence" value="ECO:0007669"/>
    <property type="project" value="TreeGrafter"/>
</dbReference>
<dbReference type="FunFam" id="3.40.630.10:FF:000084">
    <property type="entry name" value="Carboxypeptidase B2"/>
    <property type="match status" value="1"/>
</dbReference>
<sequence length="312" mass="35225">MKLKVYAWLDSLAELYPKNVTTFIAGYSHLGLPLKGIRIQLKENATRVALIDSAINAREWITVATSTYIANELLTTKNETLKAAAAELIWYILPIINPDGYNYTFFVDRLHRKNMQVNDTVDCSSYTGSNGIGTDLNRNFPYQWMASGGASDWPCSKQYAGPYPFSSPEARAFRSLLEGIGENLQFYLTLHSYAQLVLFPYGHTVDPIDNYYEQVSIYDDWVKSAYQTRLVFCYELRDTGTYGFLLPTDQIIPTAQEALASIPNVRPLQEQGSGRLLNSPPPKAAPGISADVERLIYKGFHKIEQQNRIPLR</sequence>
<accession>A0A7F5QY00</accession>
<dbReference type="PANTHER" id="PTHR11705:SF153">
    <property type="entry name" value="ZINC CARBOXYPEPTIDASE A 1-LIKE PROTEIN"/>
    <property type="match status" value="1"/>
</dbReference>
<evidence type="ECO:0000256" key="8">
    <source>
        <dbReference type="ARBA" id="ARBA00022833"/>
    </source>
</evidence>
<keyword evidence="4" id="KW-0645">Protease</keyword>
<evidence type="ECO:0000313" key="13">
    <source>
        <dbReference type="RefSeq" id="XP_025830100.1"/>
    </source>
</evidence>
<evidence type="ECO:0000256" key="6">
    <source>
        <dbReference type="ARBA" id="ARBA00022729"/>
    </source>
</evidence>
<reference evidence="13" key="1">
    <citation type="submission" date="2025-08" db="UniProtKB">
        <authorList>
            <consortium name="RefSeq"/>
        </authorList>
    </citation>
    <scope>IDENTIFICATION</scope>
    <source>
        <tissue evidence="13">Entire body</tissue>
    </source>
</reference>
<evidence type="ECO:0000256" key="3">
    <source>
        <dbReference type="ARBA" id="ARBA00022645"/>
    </source>
</evidence>
<dbReference type="RefSeq" id="XP_025830100.1">
    <property type="nucleotide sequence ID" value="XM_025974315.1"/>
</dbReference>
<proteinExistence type="inferred from homology"/>
<dbReference type="InterPro" id="IPR000834">
    <property type="entry name" value="Peptidase_M14"/>
</dbReference>
<keyword evidence="5" id="KW-0479">Metal-binding</keyword>
<keyword evidence="12" id="KW-1185">Reference proteome</keyword>
<dbReference type="PROSITE" id="PS52035">
    <property type="entry name" value="PEPTIDASE_M14"/>
    <property type="match status" value="1"/>
</dbReference>
<dbReference type="GO" id="GO:0006508">
    <property type="term" value="P:proteolysis"/>
    <property type="evidence" value="ECO:0007669"/>
    <property type="project" value="UniProtKB-KW"/>
</dbReference>
<dbReference type="GeneID" id="108736283"/>
<gene>
    <name evidence="13" type="primary">LOC108736283</name>
</gene>
<dbReference type="SUPFAM" id="SSF53187">
    <property type="entry name" value="Zn-dependent exopeptidases"/>
    <property type="match status" value="1"/>
</dbReference>
<evidence type="ECO:0000256" key="4">
    <source>
        <dbReference type="ARBA" id="ARBA00022670"/>
    </source>
</evidence>
<dbReference type="InterPro" id="IPR057247">
    <property type="entry name" value="CARBOXYPEPT_ZN_2"/>
</dbReference>
<keyword evidence="3" id="KW-0121">Carboxypeptidase</keyword>
<keyword evidence="9" id="KW-0482">Metalloprotease</keyword>
<protein>
    <submittedName>
        <fullName evidence="13">Zinc carboxypeptidase-like</fullName>
    </submittedName>
</protein>
<dbReference type="OrthoDB" id="3626597at2759"/>
<dbReference type="SMART" id="SM00631">
    <property type="entry name" value="Zn_pept"/>
    <property type="match status" value="1"/>
</dbReference>
<dbReference type="Gene3D" id="3.40.630.10">
    <property type="entry name" value="Zn peptidases"/>
    <property type="match status" value="1"/>
</dbReference>
<evidence type="ECO:0000256" key="1">
    <source>
        <dbReference type="ARBA" id="ARBA00001947"/>
    </source>
</evidence>
<dbReference type="PRINTS" id="PR00765">
    <property type="entry name" value="CRBOXYPTASEA"/>
</dbReference>
<keyword evidence="8" id="KW-0862">Zinc</keyword>
<dbReference type="PANTHER" id="PTHR11705">
    <property type="entry name" value="PROTEASE FAMILY M14 CARBOXYPEPTIDASE A,B"/>
    <property type="match status" value="1"/>
</dbReference>
<dbReference type="Pfam" id="PF00246">
    <property type="entry name" value="Peptidase_M14"/>
    <property type="match status" value="2"/>
</dbReference>
<comment type="cofactor">
    <cofactor evidence="1">
        <name>Zn(2+)</name>
        <dbReference type="ChEBI" id="CHEBI:29105"/>
    </cofactor>
</comment>
<evidence type="ECO:0000256" key="7">
    <source>
        <dbReference type="ARBA" id="ARBA00022801"/>
    </source>
</evidence>
<evidence type="ECO:0000256" key="2">
    <source>
        <dbReference type="ARBA" id="ARBA00005988"/>
    </source>
</evidence>
<dbReference type="Proteomes" id="UP000192223">
    <property type="component" value="Unplaced"/>
</dbReference>
<evidence type="ECO:0000256" key="10">
    <source>
        <dbReference type="PROSITE-ProRule" id="PRU01379"/>
    </source>
</evidence>
<keyword evidence="7" id="KW-0378">Hydrolase</keyword>
<dbReference type="AlphaFoldDB" id="A0A7F5QY00"/>
<feature type="domain" description="Peptidase M14" evidence="11">
    <location>
        <begin position="1"/>
        <end position="269"/>
    </location>
</feature>
<dbReference type="GO" id="GO:0008270">
    <property type="term" value="F:zinc ion binding"/>
    <property type="evidence" value="ECO:0007669"/>
    <property type="project" value="InterPro"/>
</dbReference>
<dbReference type="PROSITE" id="PS00133">
    <property type="entry name" value="CARBOXYPEPT_ZN_2"/>
    <property type="match status" value="1"/>
</dbReference>
<keyword evidence="6" id="KW-0732">Signal</keyword>
<dbReference type="KEGG" id="apln:108736283"/>
<comment type="similarity">
    <text evidence="2 10">Belongs to the peptidase M14 family.</text>
</comment>
<dbReference type="InParanoid" id="A0A7F5QY00"/>
<name>A0A7F5QY00_AGRPL</name>
<dbReference type="GO" id="GO:0004181">
    <property type="term" value="F:metallocarboxypeptidase activity"/>
    <property type="evidence" value="ECO:0007669"/>
    <property type="project" value="InterPro"/>
</dbReference>
<organism evidence="12 13">
    <name type="scientific">Agrilus planipennis</name>
    <name type="common">Emerald ash borer</name>
    <name type="synonym">Agrilus marcopoli</name>
    <dbReference type="NCBI Taxonomy" id="224129"/>
    <lineage>
        <taxon>Eukaryota</taxon>
        <taxon>Metazoa</taxon>
        <taxon>Ecdysozoa</taxon>
        <taxon>Arthropoda</taxon>
        <taxon>Hexapoda</taxon>
        <taxon>Insecta</taxon>
        <taxon>Pterygota</taxon>
        <taxon>Neoptera</taxon>
        <taxon>Endopterygota</taxon>
        <taxon>Coleoptera</taxon>
        <taxon>Polyphaga</taxon>
        <taxon>Elateriformia</taxon>
        <taxon>Buprestoidea</taxon>
        <taxon>Buprestidae</taxon>
        <taxon>Agrilinae</taxon>
        <taxon>Agrilus</taxon>
    </lineage>
</organism>
<evidence type="ECO:0000256" key="5">
    <source>
        <dbReference type="ARBA" id="ARBA00022723"/>
    </source>
</evidence>